<reference evidence="2" key="2">
    <citation type="journal article" date="2023" name="Proc. Natl. Acad. Sci. U.S.A.">
        <title>A global phylogenomic analysis of the shiitake genus Lentinula.</title>
        <authorList>
            <person name="Sierra-Patev S."/>
            <person name="Min B."/>
            <person name="Naranjo-Ortiz M."/>
            <person name="Looney B."/>
            <person name="Konkel Z."/>
            <person name="Slot J.C."/>
            <person name="Sakamoto Y."/>
            <person name="Steenwyk J.L."/>
            <person name="Rokas A."/>
            <person name="Carro J."/>
            <person name="Camarero S."/>
            <person name="Ferreira P."/>
            <person name="Molpeceres G."/>
            <person name="Ruiz-Duenas F.J."/>
            <person name="Serrano A."/>
            <person name="Henrissat B."/>
            <person name="Drula E."/>
            <person name="Hughes K.W."/>
            <person name="Mata J.L."/>
            <person name="Ishikawa N.K."/>
            <person name="Vargas-Isla R."/>
            <person name="Ushijima S."/>
            <person name="Smith C.A."/>
            <person name="Donoghue J."/>
            <person name="Ahrendt S."/>
            <person name="Andreopoulos W."/>
            <person name="He G."/>
            <person name="LaButti K."/>
            <person name="Lipzen A."/>
            <person name="Ng V."/>
            <person name="Riley R."/>
            <person name="Sandor L."/>
            <person name="Barry K."/>
            <person name="Martinez A.T."/>
            <person name="Xiao Y."/>
            <person name="Gibbons J.G."/>
            <person name="Terashima K."/>
            <person name="Grigoriev I.V."/>
            <person name="Hibbett D."/>
        </authorList>
    </citation>
    <scope>NUCLEOTIDE SEQUENCE</scope>
    <source>
        <strain evidence="2">Sp2 HRB7682 ss15</strain>
    </source>
</reference>
<dbReference type="Proteomes" id="UP001150238">
    <property type="component" value="Unassembled WGS sequence"/>
</dbReference>
<evidence type="ECO:0000256" key="1">
    <source>
        <dbReference type="SAM" id="MobiDB-lite"/>
    </source>
</evidence>
<comment type="caution">
    <text evidence="2">The sequence shown here is derived from an EMBL/GenBank/DDBJ whole genome shotgun (WGS) entry which is preliminary data.</text>
</comment>
<reference evidence="2" key="1">
    <citation type="submission" date="2022-08" db="EMBL/GenBank/DDBJ databases">
        <authorList>
            <consortium name="DOE Joint Genome Institute"/>
            <person name="Min B."/>
            <person name="Riley R."/>
            <person name="Sierra-Patev S."/>
            <person name="Naranjo-Ortiz M."/>
            <person name="Looney B."/>
            <person name="Konkel Z."/>
            <person name="Slot J.C."/>
            <person name="Sakamoto Y."/>
            <person name="Steenwyk J.L."/>
            <person name="Rokas A."/>
            <person name="Carro J."/>
            <person name="Camarero S."/>
            <person name="Ferreira P."/>
            <person name="Molpeceres G."/>
            <person name="Ruiz-Duenas F.J."/>
            <person name="Serrano A."/>
            <person name="Henrissat B."/>
            <person name="Drula E."/>
            <person name="Hughes K.W."/>
            <person name="Mata J.L."/>
            <person name="Ishikawa N.K."/>
            <person name="Vargas-Isla R."/>
            <person name="Ushijima S."/>
            <person name="Smith C.A."/>
            <person name="Ahrendt S."/>
            <person name="Andreopoulos W."/>
            <person name="He G."/>
            <person name="Labutti K."/>
            <person name="Lipzen A."/>
            <person name="Ng V."/>
            <person name="Sandor L."/>
            <person name="Barry K."/>
            <person name="Martinez A.T."/>
            <person name="Xiao Y."/>
            <person name="Gibbons J.G."/>
            <person name="Terashima K."/>
            <person name="Hibbett D.S."/>
            <person name="Grigoriev I.V."/>
        </authorList>
    </citation>
    <scope>NUCLEOTIDE SEQUENCE</scope>
    <source>
        <strain evidence="2">Sp2 HRB7682 ss15</strain>
    </source>
</reference>
<dbReference type="AlphaFoldDB" id="A0A9W9DYH7"/>
<organism evidence="2 3">
    <name type="scientific">Lentinula lateritia</name>
    <dbReference type="NCBI Taxonomy" id="40482"/>
    <lineage>
        <taxon>Eukaryota</taxon>
        <taxon>Fungi</taxon>
        <taxon>Dikarya</taxon>
        <taxon>Basidiomycota</taxon>
        <taxon>Agaricomycotina</taxon>
        <taxon>Agaricomycetes</taxon>
        <taxon>Agaricomycetidae</taxon>
        <taxon>Agaricales</taxon>
        <taxon>Marasmiineae</taxon>
        <taxon>Omphalotaceae</taxon>
        <taxon>Lentinula</taxon>
    </lineage>
</organism>
<name>A0A9W9DYH7_9AGAR</name>
<feature type="region of interest" description="Disordered" evidence="1">
    <location>
        <begin position="1"/>
        <end position="51"/>
    </location>
</feature>
<evidence type="ECO:0000313" key="3">
    <source>
        <dbReference type="Proteomes" id="UP001150238"/>
    </source>
</evidence>
<feature type="compositionally biased region" description="Polar residues" evidence="1">
    <location>
        <begin position="1"/>
        <end position="23"/>
    </location>
</feature>
<accession>A0A9W9DYH7</accession>
<evidence type="ECO:0000313" key="2">
    <source>
        <dbReference type="EMBL" id="KAJ4491962.1"/>
    </source>
</evidence>
<proteinExistence type="predicted"/>
<gene>
    <name evidence="2" type="ORF">C8J55DRAFT_485917</name>
</gene>
<dbReference type="EMBL" id="JANVFS010000005">
    <property type="protein sequence ID" value="KAJ4491962.1"/>
    <property type="molecule type" value="Genomic_DNA"/>
</dbReference>
<sequence length="195" mass="21394">MAISEKTSTKLQKAAETSHSTEALQPPKLNETSRFGGAPQDESDNPNDHDISEIPRFNAHRFIALGAVASDTFPLPKILFNAGTLSYVLFSIKLLWKVSTMFRNQPHAVAIGFVTPGVAIFTLVQRSTSKRVQVLATVEGMDSAISQIAVDITMLTGAFTLCPVKQISALLEKTIFVTRALQFPSHFTKYEALFH</sequence>
<protein>
    <submittedName>
        <fullName evidence="2">Uncharacterized protein</fullName>
    </submittedName>
</protein>